<dbReference type="Pfam" id="PF13354">
    <property type="entry name" value="Beta-lactamase2"/>
    <property type="match status" value="1"/>
</dbReference>
<dbReference type="Proteomes" id="UP000051461">
    <property type="component" value="Unassembled WGS sequence"/>
</dbReference>
<keyword evidence="4" id="KW-1185">Reference proteome</keyword>
<evidence type="ECO:0000256" key="1">
    <source>
        <dbReference type="SAM" id="Phobius"/>
    </source>
</evidence>
<feature type="domain" description="Beta-lactamase class A catalytic" evidence="2">
    <location>
        <begin position="163"/>
        <end position="292"/>
    </location>
</feature>
<proteinExistence type="predicted"/>
<dbReference type="EMBL" id="AZDA01000033">
    <property type="protein sequence ID" value="KRK39880.1"/>
    <property type="molecule type" value="Genomic_DNA"/>
</dbReference>
<keyword evidence="1" id="KW-0812">Transmembrane</keyword>
<dbReference type="GO" id="GO:0030655">
    <property type="term" value="P:beta-lactam antibiotic catabolic process"/>
    <property type="evidence" value="ECO:0007669"/>
    <property type="project" value="InterPro"/>
</dbReference>
<dbReference type="InterPro" id="IPR012338">
    <property type="entry name" value="Beta-lactam/transpept-like"/>
</dbReference>
<dbReference type="InterPro" id="IPR045155">
    <property type="entry name" value="Beta-lactam_cat"/>
</dbReference>
<dbReference type="PANTHER" id="PTHR35333">
    <property type="entry name" value="BETA-LACTAMASE"/>
    <property type="match status" value="1"/>
</dbReference>
<keyword evidence="1" id="KW-0472">Membrane</keyword>
<accession>A0A0R1H0U8</accession>
<dbReference type="AlphaFoldDB" id="A0A0R1H0U8"/>
<dbReference type="GO" id="GO:0046677">
    <property type="term" value="P:response to antibiotic"/>
    <property type="evidence" value="ECO:0007669"/>
    <property type="project" value="InterPro"/>
</dbReference>
<dbReference type="STRING" id="1423726.FC07_GL002195"/>
<reference evidence="3 4" key="1">
    <citation type="journal article" date="2015" name="Genome Announc.">
        <title>Expanding the biotechnology potential of lactobacilli through comparative genomics of 213 strains and associated genera.</title>
        <authorList>
            <person name="Sun Z."/>
            <person name="Harris H.M."/>
            <person name="McCann A."/>
            <person name="Guo C."/>
            <person name="Argimon S."/>
            <person name="Zhang W."/>
            <person name="Yang X."/>
            <person name="Jeffery I.B."/>
            <person name="Cooney J.C."/>
            <person name="Kagawa T.F."/>
            <person name="Liu W."/>
            <person name="Song Y."/>
            <person name="Salvetti E."/>
            <person name="Wrobel A."/>
            <person name="Rasinkangas P."/>
            <person name="Parkhill J."/>
            <person name="Rea M.C."/>
            <person name="O'Sullivan O."/>
            <person name="Ritari J."/>
            <person name="Douillard F.P."/>
            <person name="Paul Ross R."/>
            <person name="Yang R."/>
            <person name="Briner A.E."/>
            <person name="Felis G.E."/>
            <person name="de Vos W.M."/>
            <person name="Barrangou R."/>
            <person name="Klaenhammer T.R."/>
            <person name="Caufield P.W."/>
            <person name="Cui Y."/>
            <person name="Zhang H."/>
            <person name="O'Toole P.W."/>
        </authorList>
    </citation>
    <scope>NUCLEOTIDE SEQUENCE [LARGE SCALE GENOMIC DNA]</scope>
    <source>
        <strain evidence="3 4">DSM 20003</strain>
    </source>
</reference>
<evidence type="ECO:0000259" key="2">
    <source>
        <dbReference type="Pfam" id="PF13354"/>
    </source>
</evidence>
<dbReference type="PATRIC" id="fig|1423726.3.peg.2280"/>
<evidence type="ECO:0000313" key="4">
    <source>
        <dbReference type="Proteomes" id="UP000051461"/>
    </source>
</evidence>
<dbReference type="Gene3D" id="3.40.710.10">
    <property type="entry name" value="DD-peptidase/beta-lactamase superfamily"/>
    <property type="match status" value="1"/>
</dbReference>
<name>A0A0R1H0U8_9LACO</name>
<feature type="transmembrane region" description="Helical" evidence="1">
    <location>
        <begin position="12"/>
        <end position="31"/>
    </location>
</feature>
<gene>
    <name evidence="3" type="ORF">FC07_GL002195</name>
</gene>
<protein>
    <submittedName>
        <fullName evidence="3">Beta-lactamase class A</fullName>
    </submittedName>
</protein>
<dbReference type="PANTHER" id="PTHR35333:SF3">
    <property type="entry name" value="BETA-LACTAMASE-TYPE TRANSPEPTIDASE FOLD CONTAINING PROTEIN"/>
    <property type="match status" value="1"/>
</dbReference>
<dbReference type="RefSeq" id="WP_155797795.1">
    <property type="nucleotide sequence ID" value="NZ_AZDA01000033.1"/>
</dbReference>
<evidence type="ECO:0000313" key="3">
    <source>
        <dbReference type="EMBL" id="KRK39880.1"/>
    </source>
</evidence>
<dbReference type="SUPFAM" id="SSF56601">
    <property type="entry name" value="beta-lactamase/transpeptidase-like"/>
    <property type="match status" value="1"/>
</dbReference>
<dbReference type="InterPro" id="IPR000871">
    <property type="entry name" value="Beta-lactam_class-A"/>
</dbReference>
<dbReference type="OrthoDB" id="2323322at2"/>
<dbReference type="GO" id="GO:0008800">
    <property type="term" value="F:beta-lactamase activity"/>
    <property type="evidence" value="ECO:0007669"/>
    <property type="project" value="InterPro"/>
</dbReference>
<keyword evidence="1" id="KW-1133">Transmembrane helix</keyword>
<organism evidence="3 4">
    <name type="scientific">Loigolactobacillus bifermentans DSM 20003</name>
    <dbReference type="NCBI Taxonomy" id="1423726"/>
    <lineage>
        <taxon>Bacteria</taxon>
        <taxon>Bacillati</taxon>
        <taxon>Bacillota</taxon>
        <taxon>Bacilli</taxon>
        <taxon>Lactobacillales</taxon>
        <taxon>Lactobacillaceae</taxon>
        <taxon>Loigolactobacillus</taxon>
    </lineage>
</organism>
<sequence>MNRRWKRRILLAKRWLILILPFVIIGVWISYGLGVGGLPEKTGAGIAKVKQVISTKTNHGWSHKRVQTKQQQIKTELKTYLKTVTADGTVAVSFYNLTPRSGSSAAQAKNAAVYQAGDLAVDQSGDKKWVAASTFKLYIAAYLFQQQKQGHYQWTTNRSDGFKRMIVNSENDFADRTLTSAGLDKVNNFVSRQGWYVNFTKGQAAITTSNSLVKVLQALDAGSGPFTNNANQKLLLGYMGKQIYRTGIPTGAAKALPKTTVTDKVGFLDDTNNDAGIVTLPSGQRYILVIMTNGHDQSSLSGFPRIAKITKRVQKIVYGHAS</sequence>
<comment type="caution">
    <text evidence="3">The sequence shown here is derived from an EMBL/GenBank/DDBJ whole genome shotgun (WGS) entry which is preliminary data.</text>
</comment>